<keyword evidence="2" id="KW-0479">Metal-binding</keyword>
<name>A0A8J2Y5E7_9PROT</name>
<dbReference type="Proteomes" id="UP000613582">
    <property type="component" value="Unassembled WGS sequence"/>
</dbReference>
<dbReference type="Gene3D" id="3.30.420.40">
    <property type="match status" value="2"/>
</dbReference>
<gene>
    <name evidence="7" type="primary">cscK3</name>
    <name evidence="7" type="ORF">GCM10011342_21500</name>
</gene>
<dbReference type="RefSeq" id="WP_194420135.1">
    <property type="nucleotide sequence ID" value="NZ_BMGH01000001.1"/>
</dbReference>
<keyword evidence="3" id="KW-0862">Zinc</keyword>
<evidence type="ECO:0000313" key="8">
    <source>
        <dbReference type="Proteomes" id="UP000613582"/>
    </source>
</evidence>
<comment type="caution">
    <text evidence="7">The sequence shown here is derived from an EMBL/GenBank/DDBJ whole genome shotgun (WGS) entry which is preliminary data.</text>
</comment>
<evidence type="ECO:0000256" key="4">
    <source>
        <dbReference type="ARBA" id="ARBA00022842"/>
    </source>
</evidence>
<proteinExistence type="predicted"/>
<dbReference type="EC" id="2.7.1.4" evidence="5"/>
<dbReference type="InterPro" id="IPR043129">
    <property type="entry name" value="ATPase_NBD"/>
</dbReference>
<dbReference type="InterPro" id="IPR051804">
    <property type="entry name" value="Carb_Metab_Reg_Kinase/Isom"/>
</dbReference>
<evidence type="ECO:0000256" key="2">
    <source>
        <dbReference type="ARBA" id="ARBA00022723"/>
    </source>
</evidence>
<dbReference type="GO" id="GO:0008865">
    <property type="term" value="F:fructokinase activity"/>
    <property type="evidence" value="ECO:0007669"/>
    <property type="project" value="UniProtKB-EC"/>
</dbReference>
<dbReference type="AlphaFoldDB" id="A0A8J2Y5E7"/>
<dbReference type="PANTHER" id="PTHR42742:SF3">
    <property type="entry name" value="FRUCTOKINASE"/>
    <property type="match status" value="1"/>
</dbReference>
<protein>
    <recommendedName>
        <fullName evidence="5">fructokinase</fullName>
        <ecNumber evidence="5">2.7.1.4</ecNumber>
    </recommendedName>
</protein>
<sequence>MSGRLFGGIEAGGTKFVCAVGYGPDDIRHRVTIPTTGPEQTFAACRAFFDHAIGQHGRLAGIGIAAFGPVNVDAASEQYGVVGRTPKPGWPGANYLTAFSGYGVPVAISSDVSGAALGEYLAQLPGGARQGARSLAYVTVGTGIGAGLVAEGRVLQGTSHYEFGHIYPPRNGADAFAGQCPYHGACLEGLASGPAIMARWGRSLSDLPPDHEAHEIEAFYLAHLALVITLTHMPEKITFGGGVMKTPGLIDRVRMKTAELLNAYADGPSAGDMTAYIVPPGLPDISGIAGALALARQAADLA</sequence>
<keyword evidence="4" id="KW-0460">Magnesium</keyword>
<reference evidence="7" key="2">
    <citation type="submission" date="2020-09" db="EMBL/GenBank/DDBJ databases">
        <authorList>
            <person name="Sun Q."/>
            <person name="Zhou Y."/>
        </authorList>
    </citation>
    <scope>NUCLEOTIDE SEQUENCE</scope>
    <source>
        <strain evidence="7">CGMCC 1.12921</strain>
    </source>
</reference>
<comment type="catalytic activity">
    <reaction evidence="6">
        <text>D-fructose + ATP = D-fructose 6-phosphate + ADP + H(+)</text>
        <dbReference type="Rhea" id="RHEA:16125"/>
        <dbReference type="ChEBI" id="CHEBI:15378"/>
        <dbReference type="ChEBI" id="CHEBI:30616"/>
        <dbReference type="ChEBI" id="CHEBI:37721"/>
        <dbReference type="ChEBI" id="CHEBI:61527"/>
        <dbReference type="ChEBI" id="CHEBI:456216"/>
        <dbReference type="EC" id="2.7.1.4"/>
    </reaction>
</comment>
<reference evidence="7" key="1">
    <citation type="journal article" date="2014" name="Int. J. Syst. Evol. Microbiol.">
        <title>Complete genome sequence of Corynebacterium casei LMG S-19264T (=DSM 44701T), isolated from a smear-ripened cheese.</title>
        <authorList>
            <consortium name="US DOE Joint Genome Institute (JGI-PGF)"/>
            <person name="Walter F."/>
            <person name="Albersmeier A."/>
            <person name="Kalinowski J."/>
            <person name="Ruckert C."/>
        </authorList>
    </citation>
    <scope>NUCLEOTIDE SEQUENCE</scope>
    <source>
        <strain evidence="7">CGMCC 1.12921</strain>
    </source>
</reference>
<evidence type="ECO:0000256" key="3">
    <source>
        <dbReference type="ARBA" id="ARBA00022833"/>
    </source>
</evidence>
<dbReference type="CDD" id="cd24067">
    <property type="entry name" value="ASKHA_NBD_ROK_BsFRK-like"/>
    <property type="match status" value="1"/>
</dbReference>
<evidence type="ECO:0000256" key="6">
    <source>
        <dbReference type="ARBA" id="ARBA00048451"/>
    </source>
</evidence>
<keyword evidence="8" id="KW-1185">Reference proteome</keyword>
<dbReference type="Pfam" id="PF00480">
    <property type="entry name" value="ROK"/>
    <property type="match status" value="1"/>
</dbReference>
<dbReference type="PANTHER" id="PTHR42742">
    <property type="entry name" value="TRANSCRIPTIONAL REPRESSOR MPRA"/>
    <property type="match status" value="1"/>
</dbReference>
<accession>A0A8J2Y5E7</accession>
<dbReference type="EMBL" id="BMGH01000001">
    <property type="protein sequence ID" value="GGD12438.1"/>
    <property type="molecule type" value="Genomic_DNA"/>
</dbReference>
<dbReference type="GO" id="GO:0046872">
    <property type="term" value="F:metal ion binding"/>
    <property type="evidence" value="ECO:0007669"/>
    <property type="project" value="UniProtKB-KW"/>
</dbReference>
<dbReference type="SUPFAM" id="SSF53067">
    <property type="entry name" value="Actin-like ATPase domain"/>
    <property type="match status" value="2"/>
</dbReference>
<evidence type="ECO:0000256" key="5">
    <source>
        <dbReference type="ARBA" id="ARBA00038887"/>
    </source>
</evidence>
<organism evidence="7 8">
    <name type="scientific">Aquisalinus flavus</name>
    <dbReference type="NCBI Taxonomy" id="1526572"/>
    <lineage>
        <taxon>Bacteria</taxon>
        <taxon>Pseudomonadati</taxon>
        <taxon>Pseudomonadota</taxon>
        <taxon>Alphaproteobacteria</taxon>
        <taxon>Parvularculales</taxon>
        <taxon>Parvularculaceae</taxon>
        <taxon>Aquisalinus</taxon>
    </lineage>
</organism>
<evidence type="ECO:0000313" key="7">
    <source>
        <dbReference type="EMBL" id="GGD12438.1"/>
    </source>
</evidence>
<dbReference type="InterPro" id="IPR000600">
    <property type="entry name" value="ROK"/>
</dbReference>
<comment type="cofactor">
    <cofactor evidence="1">
        <name>Mg(2+)</name>
        <dbReference type="ChEBI" id="CHEBI:18420"/>
    </cofactor>
</comment>
<evidence type="ECO:0000256" key="1">
    <source>
        <dbReference type="ARBA" id="ARBA00001946"/>
    </source>
</evidence>